<name>A0A235EL16_9BURK</name>
<evidence type="ECO:0008006" key="3">
    <source>
        <dbReference type="Google" id="ProtNLM"/>
    </source>
</evidence>
<dbReference type="AlphaFoldDB" id="A0A235EL16"/>
<dbReference type="OrthoDB" id="8807465at2"/>
<sequence length="234" mass="24634">MHHPPKRTNPIQTHRMVQEAPVDAGDFADWLAQTLRGLHTGAPAPVPCGDCRGCCSSGYFIPLTPADSAAAMAIPAPLLSPAPGMPPGYQVLGRTAQGACPMLEHNNCGIYPARPQACRAYDCRVFAAAGMAAGTDSFSRINARVRAWRFSYGSHHALAAHQAVQAAARFMQEKASAFPGGRVPRRPDELALLALKVHPVFLRADLPTLADSAIAAAVIACSRDFDAGLGASEA</sequence>
<keyword evidence="2" id="KW-1185">Reference proteome</keyword>
<comment type="caution">
    <text evidence="1">The sequence shown here is derived from an EMBL/GenBank/DDBJ whole genome shotgun (WGS) entry which is preliminary data.</text>
</comment>
<proteinExistence type="predicted"/>
<organism evidence="1 2">
    <name type="scientific">Acidovorax kalamii</name>
    <dbReference type="NCBI Taxonomy" id="2004485"/>
    <lineage>
        <taxon>Bacteria</taxon>
        <taxon>Pseudomonadati</taxon>
        <taxon>Pseudomonadota</taxon>
        <taxon>Betaproteobacteria</taxon>
        <taxon>Burkholderiales</taxon>
        <taxon>Comamonadaceae</taxon>
        <taxon>Acidovorax</taxon>
    </lineage>
</organism>
<dbReference type="InterPro" id="IPR005358">
    <property type="entry name" value="Puta_zinc/iron-chelating_dom"/>
</dbReference>
<evidence type="ECO:0000313" key="2">
    <source>
        <dbReference type="Proteomes" id="UP000215441"/>
    </source>
</evidence>
<dbReference type="Pfam" id="PF03692">
    <property type="entry name" value="CxxCxxCC"/>
    <property type="match status" value="1"/>
</dbReference>
<dbReference type="EMBL" id="NOIG01000010">
    <property type="protein sequence ID" value="OYD49155.1"/>
    <property type="molecule type" value="Genomic_DNA"/>
</dbReference>
<protein>
    <recommendedName>
        <fullName evidence="3">Zinc/iron-chelating domain-containing protein</fullName>
    </recommendedName>
</protein>
<evidence type="ECO:0000313" key="1">
    <source>
        <dbReference type="EMBL" id="OYD49155.1"/>
    </source>
</evidence>
<gene>
    <name evidence="1" type="ORF">CBY09_15955</name>
</gene>
<accession>A0A235EL16</accession>
<dbReference type="Proteomes" id="UP000215441">
    <property type="component" value="Unassembled WGS sequence"/>
</dbReference>
<reference evidence="1 2" key="1">
    <citation type="submission" date="2017-07" db="EMBL/GenBank/DDBJ databases">
        <title>Acidovorax KNDSW TSA 6 genome sequence and assembly.</title>
        <authorList>
            <person name="Mayilraj S."/>
        </authorList>
    </citation>
    <scope>NUCLEOTIDE SEQUENCE [LARGE SCALE GENOMIC DNA]</scope>
    <source>
        <strain evidence="1 2">KNDSW-TSA6</strain>
    </source>
</reference>
<dbReference type="RefSeq" id="WP_094290573.1">
    <property type="nucleotide sequence ID" value="NZ_NOIG01000010.1"/>
</dbReference>